<name>A0A1T4N3F1_9FIRM</name>
<keyword evidence="3" id="KW-1185">Reference proteome</keyword>
<dbReference type="AlphaFoldDB" id="A0A1T4N3F1"/>
<keyword evidence="1" id="KW-1133">Transmembrane helix</keyword>
<sequence>MLLYSKAFGMRIEIVIGILLFLIITLAIMLFLTFRKMLDINRKYYTIMSGKKGKDLEEIVFTRFKEMDKVKAMAKRVSKEHRKSKAHVDSCYSKIGLKKYDAFNDMAGELSFSLAILNNNYSGVVINAMHTKEGCFTYAKEIIKGESFITLSEEEKEALKKAMTVEDEIAILTTPVDDDVYDI</sequence>
<organism evidence="2 3">
    <name type="scientific">Eubacterium ruminantium</name>
    <dbReference type="NCBI Taxonomy" id="42322"/>
    <lineage>
        <taxon>Bacteria</taxon>
        <taxon>Bacillati</taxon>
        <taxon>Bacillota</taxon>
        <taxon>Clostridia</taxon>
        <taxon>Eubacteriales</taxon>
        <taxon>Eubacteriaceae</taxon>
        <taxon>Eubacterium</taxon>
    </lineage>
</organism>
<reference evidence="2 3" key="1">
    <citation type="submission" date="2017-02" db="EMBL/GenBank/DDBJ databases">
        <authorList>
            <person name="Peterson S.W."/>
        </authorList>
    </citation>
    <scope>NUCLEOTIDE SEQUENCE [LARGE SCALE GENOMIC DNA]</scope>
    <source>
        <strain evidence="2 3">ATCC 17233</strain>
    </source>
</reference>
<evidence type="ECO:0008006" key="4">
    <source>
        <dbReference type="Google" id="ProtNLM"/>
    </source>
</evidence>
<feature type="transmembrane region" description="Helical" evidence="1">
    <location>
        <begin position="12"/>
        <end position="34"/>
    </location>
</feature>
<dbReference type="EMBL" id="FUXA01000008">
    <property type="protein sequence ID" value="SJZ73839.1"/>
    <property type="molecule type" value="Genomic_DNA"/>
</dbReference>
<keyword evidence="1" id="KW-0472">Membrane</keyword>
<dbReference type="RefSeq" id="WP_078787290.1">
    <property type="nucleotide sequence ID" value="NZ_CACZYW010000004.1"/>
</dbReference>
<dbReference type="Proteomes" id="UP000189857">
    <property type="component" value="Unassembled WGS sequence"/>
</dbReference>
<evidence type="ECO:0000313" key="3">
    <source>
        <dbReference type="Proteomes" id="UP000189857"/>
    </source>
</evidence>
<evidence type="ECO:0000313" key="2">
    <source>
        <dbReference type="EMBL" id="SJZ73839.1"/>
    </source>
</evidence>
<gene>
    <name evidence="2" type="ORF">SAMN02745110_01457</name>
</gene>
<protein>
    <recommendedName>
        <fullName evidence="4">DUF4446 domain-containing protein</fullName>
    </recommendedName>
</protein>
<accession>A0A1T4N3F1</accession>
<dbReference type="Pfam" id="PF14584">
    <property type="entry name" value="DUF4446"/>
    <property type="match status" value="1"/>
</dbReference>
<keyword evidence="1" id="KW-0812">Transmembrane</keyword>
<dbReference type="OrthoDB" id="5244042at2"/>
<evidence type="ECO:0000256" key="1">
    <source>
        <dbReference type="SAM" id="Phobius"/>
    </source>
</evidence>
<dbReference type="InterPro" id="IPR027981">
    <property type="entry name" value="DUF4446"/>
</dbReference>
<proteinExistence type="predicted"/>